<dbReference type="PROSITE" id="PS51385">
    <property type="entry name" value="YJEF_N"/>
    <property type="match status" value="1"/>
</dbReference>
<keyword evidence="8 17" id="KW-0521">NADP</keyword>
<comment type="catalytic activity">
    <reaction evidence="1 18 19">
        <text>(6R)-NADHX = (6S)-NADHX</text>
        <dbReference type="Rhea" id="RHEA:32215"/>
        <dbReference type="ChEBI" id="CHEBI:64074"/>
        <dbReference type="ChEBI" id="CHEBI:64075"/>
        <dbReference type="EC" id="5.1.99.6"/>
    </reaction>
</comment>
<proteinExistence type="inferred from homology"/>
<keyword evidence="11 18" id="KW-0413">Isomerase</keyword>
<feature type="binding site" evidence="17">
    <location>
        <begin position="407"/>
        <end position="411"/>
    </location>
    <ligand>
        <name>AMP</name>
        <dbReference type="ChEBI" id="CHEBI:456215"/>
    </ligand>
</feature>
<dbReference type="GO" id="GO:0052855">
    <property type="term" value="F:ADP-dependent NAD(P)H-hydrate dehydratase activity"/>
    <property type="evidence" value="ECO:0007669"/>
    <property type="project" value="UniProtKB-UniRule"/>
</dbReference>
<evidence type="ECO:0000256" key="17">
    <source>
        <dbReference type="HAMAP-Rule" id="MF_01965"/>
    </source>
</evidence>
<comment type="catalytic activity">
    <reaction evidence="15 17 19">
        <text>(6S)-NADHX + ADP = AMP + phosphate + NADH + H(+)</text>
        <dbReference type="Rhea" id="RHEA:32223"/>
        <dbReference type="ChEBI" id="CHEBI:15378"/>
        <dbReference type="ChEBI" id="CHEBI:43474"/>
        <dbReference type="ChEBI" id="CHEBI:57945"/>
        <dbReference type="ChEBI" id="CHEBI:64074"/>
        <dbReference type="ChEBI" id="CHEBI:456215"/>
        <dbReference type="ChEBI" id="CHEBI:456216"/>
        <dbReference type="EC" id="4.2.1.136"/>
    </reaction>
</comment>
<dbReference type="NCBIfam" id="TIGR00196">
    <property type="entry name" value="yjeF_cterm"/>
    <property type="match status" value="1"/>
</dbReference>
<dbReference type="CDD" id="cd01171">
    <property type="entry name" value="YXKO-related"/>
    <property type="match status" value="1"/>
</dbReference>
<comment type="similarity">
    <text evidence="3 19">In the N-terminal section; belongs to the NnrE/AIBP family.</text>
</comment>
<evidence type="ECO:0000259" key="20">
    <source>
        <dbReference type="PROSITE" id="PS51383"/>
    </source>
</evidence>
<evidence type="ECO:0000256" key="2">
    <source>
        <dbReference type="ARBA" id="ARBA00000909"/>
    </source>
</evidence>
<evidence type="ECO:0000256" key="4">
    <source>
        <dbReference type="ARBA" id="ARBA00009524"/>
    </source>
</evidence>
<dbReference type="HAMAP" id="MF_01965">
    <property type="entry name" value="NADHX_dehydratase"/>
    <property type="match status" value="1"/>
</dbReference>
<feature type="binding site" evidence="18">
    <location>
        <position position="127"/>
    </location>
    <ligand>
        <name>K(+)</name>
        <dbReference type="ChEBI" id="CHEBI:29103"/>
    </ligand>
</feature>
<evidence type="ECO:0000256" key="6">
    <source>
        <dbReference type="ARBA" id="ARBA00022741"/>
    </source>
</evidence>
<comment type="catalytic activity">
    <reaction evidence="2 18 19">
        <text>(6R)-NADPHX = (6S)-NADPHX</text>
        <dbReference type="Rhea" id="RHEA:32227"/>
        <dbReference type="ChEBI" id="CHEBI:64076"/>
        <dbReference type="ChEBI" id="CHEBI:64077"/>
        <dbReference type="EC" id="5.1.99.6"/>
    </reaction>
</comment>
<evidence type="ECO:0000256" key="14">
    <source>
        <dbReference type="ARBA" id="ARBA00025153"/>
    </source>
</evidence>
<dbReference type="RefSeq" id="WP_245735119.1">
    <property type="nucleotide sequence ID" value="NZ_FNRA01000002.1"/>
</dbReference>
<dbReference type="PROSITE" id="PS51383">
    <property type="entry name" value="YJEF_C_3"/>
    <property type="match status" value="1"/>
</dbReference>
<dbReference type="Gene3D" id="3.40.1190.20">
    <property type="match status" value="1"/>
</dbReference>
<dbReference type="InterPro" id="IPR029056">
    <property type="entry name" value="Ribokinase-like"/>
</dbReference>
<dbReference type="SUPFAM" id="SSF53613">
    <property type="entry name" value="Ribokinase-like"/>
    <property type="match status" value="1"/>
</dbReference>
<dbReference type="InterPro" id="IPR030677">
    <property type="entry name" value="Nnr"/>
</dbReference>
<dbReference type="GO" id="GO:0110051">
    <property type="term" value="P:metabolite repair"/>
    <property type="evidence" value="ECO:0007669"/>
    <property type="project" value="TreeGrafter"/>
</dbReference>
<feature type="binding site" evidence="18">
    <location>
        <position position="160"/>
    </location>
    <ligand>
        <name>(6S)-NADPHX</name>
        <dbReference type="ChEBI" id="CHEBI:64076"/>
    </ligand>
</feature>
<name>A0A1H3YXF7_9SPHI</name>
<dbReference type="SUPFAM" id="SSF64153">
    <property type="entry name" value="YjeF N-terminal domain-like"/>
    <property type="match status" value="1"/>
</dbReference>
<dbReference type="NCBIfam" id="TIGR00197">
    <property type="entry name" value="yjeF_nterm"/>
    <property type="match status" value="1"/>
</dbReference>
<keyword evidence="7 17" id="KW-0067">ATP-binding</keyword>
<evidence type="ECO:0000256" key="11">
    <source>
        <dbReference type="ARBA" id="ARBA00023235"/>
    </source>
</evidence>
<evidence type="ECO:0000256" key="5">
    <source>
        <dbReference type="ARBA" id="ARBA00022723"/>
    </source>
</evidence>
<dbReference type="PIRSF" id="PIRSF017184">
    <property type="entry name" value="Nnr"/>
    <property type="match status" value="1"/>
</dbReference>
<comment type="cofactor">
    <cofactor evidence="17">
        <name>Mg(2+)</name>
        <dbReference type="ChEBI" id="CHEBI:18420"/>
    </cofactor>
</comment>
<dbReference type="PANTHER" id="PTHR12592:SF0">
    <property type="entry name" value="ATP-DEPENDENT (S)-NAD(P)H-HYDRATE DEHYDRATASE"/>
    <property type="match status" value="1"/>
</dbReference>
<dbReference type="Gene3D" id="3.40.50.10260">
    <property type="entry name" value="YjeF N-terminal domain"/>
    <property type="match status" value="1"/>
</dbReference>
<feature type="domain" description="YjeF C-terminal" evidence="20">
    <location>
        <begin position="228"/>
        <end position="494"/>
    </location>
</feature>
<keyword evidence="12 17" id="KW-0456">Lyase</keyword>
<sequence length="496" mass="53218">MKNLLNQKQMRSADAFTIKNKEILSVDLMESASRAFVKAFLQEVPEKATSIAILCGKGNNGGDGLAIARILKDSGYSGVSVYLVNFSAKETEEYTINLKRLEDLWFPLTAVNTAADLPDLKEKVIIDAILGSGLNAVLEGPYLQLVESVNALNRQVIAVDVPTGFPAEGPLKKEGVYLKADLVICFQRPKINFFFPESVQALKRFTVVPIGLDEEFIQNCDSPYRLIEGPDLTGLVKPRAPFSHKGTYGHALIVAGQQQTMGAALLSAHACLHAGAGLTTLSIPESGLTALNTRLPEVMYLDRADLIPEKTNKFSAIAAGPGLGTAEGSIAILQGLLKLKVPLILDADALNMMGDKPELLKQLSSGSVLTPHMKEFDHLFGDHDSWWERLETAREKALELGCVIVLKNQYTFIIDLTGKVTVNTTGNAGMAQGGMGDVLTGLIASFAAQGYTANEAACIACYLHGKAGDELAETQVSISASDLTGRVSKTLKGLIK</sequence>
<feature type="binding site" evidence="17">
    <location>
        <position position="437"/>
    </location>
    <ligand>
        <name>(6S)-NADPHX</name>
        <dbReference type="ChEBI" id="CHEBI:64076"/>
    </ligand>
</feature>
<evidence type="ECO:0000256" key="18">
    <source>
        <dbReference type="HAMAP-Rule" id="MF_01966"/>
    </source>
</evidence>
<keyword evidence="6 17" id="KW-0547">Nucleotide-binding</keyword>
<protein>
    <recommendedName>
        <fullName evidence="19">Bifunctional NAD(P)H-hydrate repair enzyme</fullName>
    </recommendedName>
    <alternativeName>
        <fullName evidence="19">Nicotinamide nucleotide repair protein</fullName>
    </alternativeName>
    <domain>
        <recommendedName>
            <fullName evidence="19">ADP-dependent (S)-NAD(P)H-hydrate dehydratase</fullName>
            <ecNumber evidence="19">4.2.1.136</ecNumber>
        </recommendedName>
        <alternativeName>
            <fullName evidence="19">ADP-dependent NAD(P)HX dehydratase</fullName>
        </alternativeName>
    </domain>
    <domain>
        <recommendedName>
            <fullName evidence="19">NAD(P)H-hydrate epimerase</fullName>
            <ecNumber evidence="19">5.1.99.6</ecNumber>
        </recommendedName>
    </domain>
</protein>
<feature type="binding site" evidence="17">
    <location>
        <position position="436"/>
    </location>
    <ligand>
        <name>AMP</name>
        <dbReference type="ChEBI" id="CHEBI:456215"/>
    </ligand>
</feature>
<evidence type="ECO:0000256" key="12">
    <source>
        <dbReference type="ARBA" id="ARBA00023239"/>
    </source>
</evidence>
<dbReference type="GO" id="GO:0046872">
    <property type="term" value="F:metal ion binding"/>
    <property type="evidence" value="ECO:0007669"/>
    <property type="project" value="UniProtKB-UniRule"/>
</dbReference>
<reference evidence="22 23" key="1">
    <citation type="submission" date="2016-10" db="EMBL/GenBank/DDBJ databases">
        <authorList>
            <person name="de Groot N.N."/>
        </authorList>
    </citation>
    <scope>NUCLEOTIDE SEQUENCE [LARGE SCALE GENOMIC DNA]</scope>
    <source>
        <strain evidence="22 23">DSM 19033</strain>
    </source>
</reference>
<keyword evidence="23" id="KW-1185">Reference proteome</keyword>
<dbReference type="EC" id="4.2.1.136" evidence="19"/>
<feature type="binding site" evidence="17">
    <location>
        <position position="372"/>
    </location>
    <ligand>
        <name>(6S)-NADPHX</name>
        <dbReference type="ChEBI" id="CHEBI:64076"/>
    </ligand>
</feature>
<accession>A0A1H3YXF7</accession>
<evidence type="ECO:0000256" key="7">
    <source>
        <dbReference type="ARBA" id="ARBA00022840"/>
    </source>
</evidence>
<dbReference type="InterPro" id="IPR000631">
    <property type="entry name" value="CARKD"/>
</dbReference>
<comment type="function">
    <text evidence="18">Catalyzes the epimerization of the S- and R-forms of NAD(P)HX, a damaged form of NAD(P)H that is a result of enzymatic or heat-dependent hydration. This is a prerequisite for the S-specific NAD(P)H-hydrate dehydratase to allow the repair of both epimers of NAD(P)HX.</text>
</comment>
<evidence type="ECO:0000259" key="21">
    <source>
        <dbReference type="PROSITE" id="PS51385"/>
    </source>
</evidence>
<feature type="binding site" evidence="18">
    <location>
        <begin position="59"/>
        <end position="63"/>
    </location>
    <ligand>
        <name>(6S)-NADPHX</name>
        <dbReference type="ChEBI" id="CHEBI:64076"/>
    </ligand>
</feature>
<dbReference type="InterPro" id="IPR017953">
    <property type="entry name" value="Carbohydrate_kinase_pred_CS"/>
</dbReference>
<dbReference type="GO" id="GO:0005524">
    <property type="term" value="F:ATP binding"/>
    <property type="evidence" value="ECO:0007669"/>
    <property type="project" value="UniProtKB-UniRule"/>
</dbReference>
<dbReference type="PANTHER" id="PTHR12592">
    <property type="entry name" value="ATP-DEPENDENT (S)-NAD(P)H-HYDRATE DEHYDRATASE FAMILY MEMBER"/>
    <property type="match status" value="1"/>
</dbReference>
<dbReference type="Proteomes" id="UP000198850">
    <property type="component" value="Unassembled WGS sequence"/>
</dbReference>
<dbReference type="AlphaFoldDB" id="A0A1H3YXF7"/>
<evidence type="ECO:0000256" key="8">
    <source>
        <dbReference type="ARBA" id="ARBA00022857"/>
    </source>
</evidence>
<dbReference type="InterPro" id="IPR004443">
    <property type="entry name" value="YjeF_N_dom"/>
</dbReference>
<dbReference type="InterPro" id="IPR036652">
    <property type="entry name" value="YjeF_N_dom_sf"/>
</dbReference>
<evidence type="ECO:0000256" key="19">
    <source>
        <dbReference type="PIRNR" id="PIRNR017184"/>
    </source>
</evidence>
<comment type="similarity">
    <text evidence="17">Belongs to the NnrD/CARKD family.</text>
</comment>
<feature type="domain" description="YjeF N-terminal" evidence="21">
    <location>
        <begin position="10"/>
        <end position="218"/>
    </location>
</feature>
<evidence type="ECO:0000256" key="13">
    <source>
        <dbReference type="ARBA" id="ARBA00023268"/>
    </source>
</evidence>
<evidence type="ECO:0000256" key="3">
    <source>
        <dbReference type="ARBA" id="ARBA00006001"/>
    </source>
</evidence>
<feature type="binding site" evidence="18">
    <location>
        <position position="142"/>
    </location>
    <ligand>
        <name>(6S)-NADPHX</name>
        <dbReference type="ChEBI" id="CHEBI:64076"/>
    </ligand>
</feature>
<evidence type="ECO:0000256" key="9">
    <source>
        <dbReference type="ARBA" id="ARBA00022958"/>
    </source>
</evidence>
<dbReference type="STRING" id="425514.SAMN05443550_102162"/>
<keyword evidence="10 17" id="KW-0520">NAD</keyword>
<keyword evidence="5 18" id="KW-0479">Metal-binding</keyword>
<feature type="binding site" evidence="17">
    <location>
        <position position="263"/>
    </location>
    <ligand>
        <name>(6S)-NADPHX</name>
        <dbReference type="ChEBI" id="CHEBI:64076"/>
    </ligand>
</feature>
<evidence type="ECO:0000256" key="10">
    <source>
        <dbReference type="ARBA" id="ARBA00023027"/>
    </source>
</evidence>
<comment type="cofactor">
    <cofactor evidence="18 19">
        <name>K(+)</name>
        <dbReference type="ChEBI" id="CHEBI:29103"/>
    </cofactor>
    <text evidence="18 19">Binds 1 potassium ion per subunit.</text>
</comment>
<feature type="binding site" evidence="18">
    <location>
        <position position="163"/>
    </location>
    <ligand>
        <name>K(+)</name>
        <dbReference type="ChEBI" id="CHEBI:29103"/>
    </ligand>
</feature>
<comment type="similarity">
    <text evidence="18">Belongs to the NnrE/AIBP family.</text>
</comment>
<dbReference type="GO" id="GO:0046496">
    <property type="term" value="P:nicotinamide nucleotide metabolic process"/>
    <property type="evidence" value="ECO:0007669"/>
    <property type="project" value="UniProtKB-UniRule"/>
</dbReference>
<comment type="similarity">
    <text evidence="4 19">In the C-terminal section; belongs to the NnrD/CARKD family.</text>
</comment>
<dbReference type="Pfam" id="PF01256">
    <property type="entry name" value="Carb_kinase"/>
    <property type="match status" value="1"/>
</dbReference>
<evidence type="ECO:0000256" key="16">
    <source>
        <dbReference type="ARBA" id="ARBA00049209"/>
    </source>
</evidence>
<dbReference type="GO" id="GO:0052856">
    <property type="term" value="F:NAD(P)HX epimerase activity"/>
    <property type="evidence" value="ECO:0007669"/>
    <property type="project" value="UniProtKB-UniRule"/>
</dbReference>
<dbReference type="PROSITE" id="PS01050">
    <property type="entry name" value="YJEF_C_2"/>
    <property type="match status" value="1"/>
</dbReference>
<evidence type="ECO:0000256" key="15">
    <source>
        <dbReference type="ARBA" id="ARBA00048238"/>
    </source>
</evidence>
<gene>
    <name evidence="17" type="primary">nnrD</name>
    <name evidence="18" type="synonym">nnrE</name>
    <name evidence="22" type="ORF">SAMN05443550_102162</name>
</gene>
<evidence type="ECO:0000313" key="23">
    <source>
        <dbReference type="Proteomes" id="UP000198850"/>
    </source>
</evidence>
<feature type="binding site" evidence="17">
    <location>
        <position position="322"/>
    </location>
    <ligand>
        <name>(6S)-NADPHX</name>
        <dbReference type="ChEBI" id="CHEBI:64076"/>
    </ligand>
</feature>
<comment type="function">
    <text evidence="14 19">Bifunctional enzyme that catalyzes the epimerization of the S- and R-forms of NAD(P)HX and the dehydration of the S-form of NAD(P)HX at the expense of ADP, which is converted to AMP. This allows the repair of both epimers of NAD(P)HX, a damaged form of NAD(P)H that is a result of enzymatic or heat-dependent hydration.</text>
</comment>
<comment type="function">
    <text evidence="17">Catalyzes the dehydration of the S-form of NAD(P)HX at the expense of ADP, which is converted to AMP. Together with NAD(P)HX epimerase, which catalyzes the epimerization of the S- and R-forms, the enzyme allows the repair of both epimers of NAD(P)HX, a damaged form of NAD(P)H that is a result of enzymatic or heat-dependent hydration.</text>
</comment>
<evidence type="ECO:0000313" key="22">
    <source>
        <dbReference type="EMBL" id="SEA16243.1"/>
    </source>
</evidence>
<keyword evidence="9 18" id="KW-0630">Potassium</keyword>
<organism evidence="22 23">
    <name type="scientific">Pedobacter hartonius</name>
    <dbReference type="NCBI Taxonomy" id="425514"/>
    <lineage>
        <taxon>Bacteria</taxon>
        <taxon>Pseudomonadati</taxon>
        <taxon>Bacteroidota</taxon>
        <taxon>Sphingobacteriia</taxon>
        <taxon>Sphingobacteriales</taxon>
        <taxon>Sphingobacteriaceae</taxon>
        <taxon>Pedobacter</taxon>
    </lineage>
</organism>
<dbReference type="Pfam" id="PF03853">
    <property type="entry name" value="YjeF_N"/>
    <property type="match status" value="1"/>
</dbReference>
<dbReference type="EC" id="5.1.99.6" evidence="19"/>
<comment type="catalytic activity">
    <reaction evidence="16 17 19">
        <text>(6S)-NADPHX + ADP = AMP + phosphate + NADPH + H(+)</text>
        <dbReference type="Rhea" id="RHEA:32235"/>
        <dbReference type="ChEBI" id="CHEBI:15378"/>
        <dbReference type="ChEBI" id="CHEBI:43474"/>
        <dbReference type="ChEBI" id="CHEBI:57783"/>
        <dbReference type="ChEBI" id="CHEBI:64076"/>
        <dbReference type="ChEBI" id="CHEBI:456215"/>
        <dbReference type="ChEBI" id="CHEBI:456216"/>
        <dbReference type="EC" id="4.2.1.136"/>
    </reaction>
</comment>
<comment type="subunit">
    <text evidence="17">Homotetramer.</text>
</comment>
<dbReference type="HAMAP" id="MF_01966">
    <property type="entry name" value="NADHX_epimerase"/>
    <property type="match status" value="1"/>
</dbReference>
<keyword evidence="13" id="KW-0511">Multifunctional enzyme</keyword>
<feature type="binding site" evidence="18">
    <location>
        <begin position="131"/>
        <end position="137"/>
    </location>
    <ligand>
        <name>(6S)-NADPHX</name>
        <dbReference type="ChEBI" id="CHEBI:64076"/>
    </ligand>
</feature>
<dbReference type="EMBL" id="FNRA01000002">
    <property type="protein sequence ID" value="SEA16243.1"/>
    <property type="molecule type" value="Genomic_DNA"/>
</dbReference>
<feature type="binding site" evidence="18">
    <location>
        <position position="60"/>
    </location>
    <ligand>
        <name>K(+)</name>
        <dbReference type="ChEBI" id="CHEBI:29103"/>
    </ligand>
</feature>
<evidence type="ECO:0000256" key="1">
    <source>
        <dbReference type="ARBA" id="ARBA00000013"/>
    </source>
</evidence>